<dbReference type="NCBIfam" id="TIGR02937">
    <property type="entry name" value="sigma70-ECF"/>
    <property type="match status" value="1"/>
</dbReference>
<evidence type="ECO:0000313" key="7">
    <source>
        <dbReference type="EMBL" id="MXU65687.1"/>
    </source>
</evidence>
<keyword evidence="4" id="KW-0804">Transcription</keyword>
<keyword evidence="8" id="KW-1185">Reference proteome</keyword>
<keyword evidence="3" id="KW-0731">Sigma factor</keyword>
<dbReference type="InterPro" id="IPR007627">
    <property type="entry name" value="RNA_pol_sigma70_r2"/>
</dbReference>
<name>A0A6B0TMA3_9RHOB</name>
<protein>
    <submittedName>
        <fullName evidence="7">RNA polymerase sigma factor</fullName>
    </submittedName>
</protein>
<accession>A0A6B0TMA3</accession>
<comment type="similarity">
    <text evidence="1">Belongs to the sigma-70 factor family. ECF subfamily.</text>
</comment>
<sequence>MSQANPKDELVEHLPALRAFALSLTRNGSVADDMVQDTVVKAWTNIDKFEAGTNLRAWLFTILRNTYYSSRRKLGREVSDAEGVFTESLAVKPAHDGHLHMNDFRKAFATLPDEQREALILVGASGFSYEEAAATCGVAVGTIKSRANRARARLTEMLNLGEDEAMELTDNATMAVVASSGAPAI</sequence>
<proteinExistence type="inferred from homology"/>
<dbReference type="GO" id="GO:0006352">
    <property type="term" value="P:DNA-templated transcription initiation"/>
    <property type="evidence" value="ECO:0007669"/>
    <property type="project" value="InterPro"/>
</dbReference>
<dbReference type="NCBIfam" id="NF009199">
    <property type="entry name" value="PRK12547.1"/>
    <property type="match status" value="1"/>
</dbReference>
<feature type="domain" description="RNA polymerase sigma factor 70 region 4 type 2" evidence="6">
    <location>
        <begin position="103"/>
        <end position="154"/>
    </location>
</feature>
<dbReference type="PANTHER" id="PTHR43133:SF25">
    <property type="entry name" value="RNA POLYMERASE SIGMA FACTOR RFAY-RELATED"/>
    <property type="match status" value="1"/>
</dbReference>
<evidence type="ECO:0000259" key="6">
    <source>
        <dbReference type="Pfam" id="PF08281"/>
    </source>
</evidence>
<reference evidence="7 8" key="1">
    <citation type="submission" date="2019-12" db="EMBL/GenBank/DDBJ databases">
        <title>Strain KN286 was isolated from seawater, which was collected from Caroline Seamount in the tropical western Pacific.</title>
        <authorList>
            <person name="Wang Q."/>
        </authorList>
    </citation>
    <scope>NUCLEOTIDE SEQUENCE [LARGE SCALE GENOMIC DNA]</scope>
    <source>
        <strain evidence="7 8">KN286</strain>
    </source>
</reference>
<dbReference type="InterPro" id="IPR013325">
    <property type="entry name" value="RNA_pol_sigma_r2"/>
</dbReference>
<dbReference type="SUPFAM" id="SSF88659">
    <property type="entry name" value="Sigma3 and sigma4 domains of RNA polymerase sigma factors"/>
    <property type="match status" value="1"/>
</dbReference>
<dbReference type="RefSeq" id="WP_160854383.1">
    <property type="nucleotide sequence ID" value="NZ_WUWG01000003.1"/>
</dbReference>
<dbReference type="InterPro" id="IPR013324">
    <property type="entry name" value="RNA_pol_sigma_r3/r4-like"/>
</dbReference>
<dbReference type="AlphaFoldDB" id="A0A6B0TMA3"/>
<evidence type="ECO:0000259" key="5">
    <source>
        <dbReference type="Pfam" id="PF04542"/>
    </source>
</evidence>
<dbReference type="PANTHER" id="PTHR43133">
    <property type="entry name" value="RNA POLYMERASE ECF-TYPE SIGMA FACTO"/>
    <property type="match status" value="1"/>
</dbReference>
<dbReference type="Pfam" id="PF04542">
    <property type="entry name" value="Sigma70_r2"/>
    <property type="match status" value="1"/>
</dbReference>
<evidence type="ECO:0000256" key="2">
    <source>
        <dbReference type="ARBA" id="ARBA00023015"/>
    </source>
</evidence>
<dbReference type="Pfam" id="PF08281">
    <property type="entry name" value="Sigma70_r4_2"/>
    <property type="match status" value="1"/>
</dbReference>
<dbReference type="InterPro" id="IPR014284">
    <property type="entry name" value="RNA_pol_sigma-70_dom"/>
</dbReference>
<evidence type="ECO:0000313" key="8">
    <source>
        <dbReference type="Proteomes" id="UP000436016"/>
    </source>
</evidence>
<dbReference type="NCBIfam" id="NF009198">
    <property type="entry name" value="PRK12546.1"/>
    <property type="match status" value="1"/>
</dbReference>
<evidence type="ECO:0000256" key="3">
    <source>
        <dbReference type="ARBA" id="ARBA00023082"/>
    </source>
</evidence>
<dbReference type="InterPro" id="IPR036388">
    <property type="entry name" value="WH-like_DNA-bd_sf"/>
</dbReference>
<dbReference type="InterPro" id="IPR039425">
    <property type="entry name" value="RNA_pol_sigma-70-like"/>
</dbReference>
<dbReference type="InterPro" id="IPR013249">
    <property type="entry name" value="RNA_pol_sigma70_r4_t2"/>
</dbReference>
<evidence type="ECO:0000256" key="1">
    <source>
        <dbReference type="ARBA" id="ARBA00010641"/>
    </source>
</evidence>
<evidence type="ECO:0000256" key="4">
    <source>
        <dbReference type="ARBA" id="ARBA00023163"/>
    </source>
</evidence>
<dbReference type="GO" id="GO:0016987">
    <property type="term" value="F:sigma factor activity"/>
    <property type="evidence" value="ECO:0007669"/>
    <property type="project" value="UniProtKB-KW"/>
</dbReference>
<dbReference type="Gene3D" id="1.10.1740.10">
    <property type="match status" value="1"/>
</dbReference>
<dbReference type="Proteomes" id="UP000436016">
    <property type="component" value="Unassembled WGS sequence"/>
</dbReference>
<dbReference type="CDD" id="cd06171">
    <property type="entry name" value="Sigma70_r4"/>
    <property type="match status" value="1"/>
</dbReference>
<organism evidence="7 8">
    <name type="scientific">Oceanomicrobium pacificus</name>
    <dbReference type="NCBI Taxonomy" id="2692916"/>
    <lineage>
        <taxon>Bacteria</taxon>
        <taxon>Pseudomonadati</taxon>
        <taxon>Pseudomonadota</taxon>
        <taxon>Alphaproteobacteria</taxon>
        <taxon>Rhodobacterales</taxon>
        <taxon>Paracoccaceae</taxon>
        <taxon>Oceanomicrobium</taxon>
    </lineage>
</organism>
<dbReference type="EMBL" id="WUWG01000003">
    <property type="protein sequence ID" value="MXU65687.1"/>
    <property type="molecule type" value="Genomic_DNA"/>
</dbReference>
<gene>
    <name evidence="7" type="ORF">GSH16_09515</name>
</gene>
<dbReference type="GO" id="GO:0003677">
    <property type="term" value="F:DNA binding"/>
    <property type="evidence" value="ECO:0007669"/>
    <property type="project" value="InterPro"/>
</dbReference>
<comment type="caution">
    <text evidence="7">The sequence shown here is derived from an EMBL/GenBank/DDBJ whole genome shotgun (WGS) entry which is preliminary data.</text>
</comment>
<keyword evidence="2" id="KW-0805">Transcription regulation</keyword>
<dbReference type="Gene3D" id="1.10.10.10">
    <property type="entry name" value="Winged helix-like DNA-binding domain superfamily/Winged helix DNA-binding domain"/>
    <property type="match status" value="1"/>
</dbReference>
<feature type="domain" description="RNA polymerase sigma-70 region 2" evidence="5">
    <location>
        <begin position="12"/>
        <end position="76"/>
    </location>
</feature>
<dbReference type="SUPFAM" id="SSF88946">
    <property type="entry name" value="Sigma2 domain of RNA polymerase sigma factors"/>
    <property type="match status" value="1"/>
</dbReference>